<proteinExistence type="predicted"/>
<organism evidence="2">
    <name type="scientific">Culex pipiens</name>
    <name type="common">House mosquito</name>
    <dbReference type="NCBI Taxonomy" id="7175"/>
    <lineage>
        <taxon>Eukaryota</taxon>
        <taxon>Metazoa</taxon>
        <taxon>Ecdysozoa</taxon>
        <taxon>Arthropoda</taxon>
        <taxon>Hexapoda</taxon>
        <taxon>Insecta</taxon>
        <taxon>Pterygota</taxon>
        <taxon>Neoptera</taxon>
        <taxon>Endopterygota</taxon>
        <taxon>Diptera</taxon>
        <taxon>Nematocera</taxon>
        <taxon>Culicoidea</taxon>
        <taxon>Culicidae</taxon>
        <taxon>Culicinae</taxon>
        <taxon>Culicini</taxon>
        <taxon>Culex</taxon>
        <taxon>Culex</taxon>
    </lineage>
</organism>
<dbReference type="EMBL" id="HBUE01020419">
    <property type="protein sequence ID" value="CAG6452298.1"/>
    <property type="molecule type" value="Transcribed_RNA"/>
</dbReference>
<feature type="region of interest" description="Disordered" evidence="1">
    <location>
        <begin position="67"/>
        <end position="86"/>
    </location>
</feature>
<reference evidence="2" key="1">
    <citation type="submission" date="2021-05" db="EMBL/GenBank/DDBJ databases">
        <authorList>
            <person name="Alioto T."/>
            <person name="Alioto T."/>
            <person name="Gomez Garrido J."/>
        </authorList>
    </citation>
    <scope>NUCLEOTIDE SEQUENCE</scope>
</reference>
<dbReference type="EMBL" id="HBUE01020423">
    <property type="protein sequence ID" value="CAG6452307.1"/>
    <property type="molecule type" value="Transcribed_RNA"/>
</dbReference>
<sequence>MQRMRSYLRPANAPGGTHALAQSRAHLLLQALPGRVQKPNQLASTREKCPPRAEAVHLRGMWQMFCPKSTTSPAPRSAPGASDHSVRTLRHEVQNRIPATSAPENVAHK</sequence>
<evidence type="ECO:0000313" key="2">
    <source>
        <dbReference type="EMBL" id="CAG6452307.1"/>
    </source>
</evidence>
<evidence type="ECO:0000256" key="1">
    <source>
        <dbReference type="SAM" id="MobiDB-lite"/>
    </source>
</evidence>
<dbReference type="EMBL" id="HBUE01020422">
    <property type="protein sequence ID" value="CAG6452305.1"/>
    <property type="molecule type" value="Transcribed_RNA"/>
</dbReference>
<accession>A0A8D8EY65</accession>
<dbReference type="EMBL" id="HBUE01020425">
    <property type="protein sequence ID" value="CAG6452313.1"/>
    <property type="molecule type" value="Transcribed_RNA"/>
</dbReference>
<dbReference type="AlphaFoldDB" id="A0A8D8EY65"/>
<protein>
    <submittedName>
        <fullName evidence="2">(northern house mosquito) hypothetical protein</fullName>
    </submittedName>
</protein>
<name>A0A8D8EY65_CULPI</name>